<dbReference type="InterPro" id="IPR036259">
    <property type="entry name" value="MFS_trans_sf"/>
</dbReference>
<organism evidence="10 11">
    <name type="scientific">Phaeoacremonium minimum (strain UCR-PA7)</name>
    <name type="common">Esca disease fungus</name>
    <name type="synonym">Togninia minima</name>
    <dbReference type="NCBI Taxonomy" id="1286976"/>
    <lineage>
        <taxon>Eukaryota</taxon>
        <taxon>Fungi</taxon>
        <taxon>Dikarya</taxon>
        <taxon>Ascomycota</taxon>
        <taxon>Pezizomycotina</taxon>
        <taxon>Sordariomycetes</taxon>
        <taxon>Sordariomycetidae</taxon>
        <taxon>Togniniales</taxon>
        <taxon>Togniniaceae</taxon>
        <taxon>Phaeoacremonium</taxon>
    </lineage>
</organism>
<dbReference type="PANTHER" id="PTHR43791:SF59">
    <property type="entry name" value="TRANSPORTER, PUTATIVE (AFU_ORTHOLOGUE AFUA_1G06550)-RELATED"/>
    <property type="match status" value="1"/>
</dbReference>
<evidence type="ECO:0000313" key="10">
    <source>
        <dbReference type="EMBL" id="EON96469.1"/>
    </source>
</evidence>
<evidence type="ECO:0000256" key="1">
    <source>
        <dbReference type="ARBA" id="ARBA00004141"/>
    </source>
</evidence>
<dbReference type="PANTHER" id="PTHR43791">
    <property type="entry name" value="PERMEASE-RELATED"/>
    <property type="match status" value="1"/>
</dbReference>
<feature type="transmembrane region" description="Helical" evidence="8">
    <location>
        <begin position="339"/>
        <end position="360"/>
    </location>
</feature>
<feature type="transmembrane region" description="Helical" evidence="8">
    <location>
        <begin position="143"/>
        <end position="161"/>
    </location>
</feature>
<dbReference type="OrthoDB" id="6730379at2759"/>
<gene>
    <name evidence="10" type="ORF">UCRPA7_8034</name>
</gene>
<dbReference type="GeneID" id="19328849"/>
<keyword evidence="11" id="KW-1185">Reference proteome</keyword>
<keyword evidence="5 8" id="KW-0472">Membrane</keyword>
<keyword evidence="3 8" id="KW-0812">Transmembrane</keyword>
<feature type="transmembrane region" description="Helical" evidence="8">
    <location>
        <begin position="430"/>
        <end position="450"/>
    </location>
</feature>
<dbReference type="KEGG" id="tmn:UCRPA7_8034"/>
<feature type="transmembrane region" description="Helical" evidence="8">
    <location>
        <begin position="73"/>
        <end position="101"/>
    </location>
</feature>
<dbReference type="Gene3D" id="1.20.1250.20">
    <property type="entry name" value="MFS general substrate transporter like domains"/>
    <property type="match status" value="2"/>
</dbReference>
<evidence type="ECO:0000256" key="3">
    <source>
        <dbReference type="ARBA" id="ARBA00022692"/>
    </source>
</evidence>
<feature type="transmembrane region" description="Helical" evidence="8">
    <location>
        <begin position="205"/>
        <end position="223"/>
    </location>
</feature>
<dbReference type="PROSITE" id="PS50850">
    <property type="entry name" value="MFS"/>
    <property type="match status" value="1"/>
</dbReference>
<evidence type="ECO:0000256" key="5">
    <source>
        <dbReference type="ARBA" id="ARBA00023136"/>
    </source>
</evidence>
<dbReference type="GO" id="GO:0016020">
    <property type="term" value="C:membrane"/>
    <property type="evidence" value="ECO:0007669"/>
    <property type="project" value="UniProtKB-SubCell"/>
</dbReference>
<evidence type="ECO:0000256" key="4">
    <source>
        <dbReference type="ARBA" id="ARBA00022989"/>
    </source>
</evidence>
<reference evidence="11" key="1">
    <citation type="journal article" date="2013" name="Genome Announc.">
        <title>Draft genome sequence of the ascomycete Phaeoacremonium aleophilum strain UCR-PA7, a causal agent of the esca disease complex in grapevines.</title>
        <authorList>
            <person name="Blanco-Ulate B."/>
            <person name="Rolshausen P."/>
            <person name="Cantu D."/>
        </authorList>
    </citation>
    <scope>NUCLEOTIDE SEQUENCE [LARGE SCALE GENOMIC DNA]</scope>
    <source>
        <strain evidence="11">UCR-PA7</strain>
    </source>
</reference>
<dbReference type="EMBL" id="KB933338">
    <property type="protein sequence ID" value="EON96469.1"/>
    <property type="molecule type" value="Genomic_DNA"/>
</dbReference>
<feature type="transmembrane region" description="Helical" evidence="8">
    <location>
        <begin position="367"/>
        <end position="387"/>
    </location>
</feature>
<evidence type="ECO:0000313" key="11">
    <source>
        <dbReference type="Proteomes" id="UP000014074"/>
    </source>
</evidence>
<dbReference type="SUPFAM" id="SSF103473">
    <property type="entry name" value="MFS general substrate transporter"/>
    <property type="match status" value="1"/>
</dbReference>
<feature type="domain" description="Major facilitator superfamily (MFS) profile" evidence="9">
    <location>
        <begin position="74"/>
        <end position="491"/>
    </location>
</feature>
<feature type="transmembrane region" description="Helical" evidence="8">
    <location>
        <begin position="173"/>
        <end position="193"/>
    </location>
</feature>
<feature type="transmembrane region" description="Helical" evidence="8">
    <location>
        <begin position="235"/>
        <end position="255"/>
    </location>
</feature>
<feature type="transmembrane region" description="Helical" evidence="8">
    <location>
        <begin position="466"/>
        <end position="485"/>
    </location>
</feature>
<protein>
    <submittedName>
        <fullName evidence="10">Putative allantoate permease protein</fullName>
    </submittedName>
</protein>
<dbReference type="InterPro" id="IPR011701">
    <property type="entry name" value="MFS"/>
</dbReference>
<evidence type="ECO:0000256" key="7">
    <source>
        <dbReference type="SAM" id="MobiDB-lite"/>
    </source>
</evidence>
<dbReference type="RefSeq" id="XP_007918746.1">
    <property type="nucleotide sequence ID" value="XM_007920555.1"/>
</dbReference>
<dbReference type="AlphaFoldDB" id="R8BB17"/>
<feature type="transmembrane region" description="Helical" evidence="8">
    <location>
        <begin position="399"/>
        <end position="418"/>
    </location>
</feature>
<name>R8BB17_PHAM7</name>
<sequence>MKDDEVTSASPGGDTETAKPTLETIEHASPSGHNHRLDAAAELLRKTQDADGGARIIVTAEDNRHVLRRIDMVILPIMLTVYFLQGLDKATLAYASVFGLIEDTGLDPNSEEYSWLGSIVYLAQLIMQPLLAWLLVKLPIGKFTSVMVLCWGATLSCMAAAHNFGGLVTTRFFLGAFEAGVAPSFVAITQMWWRRREQTVRVSYWYAMNGVTNMFGSLITYGLGHISSSLKPYQIIFLFFGVITVAFSFVMFAFMPDSPVEAKFLKDHEKLIAIERLRMNQMGVMSREWRWDHLKESLIDLKTWCWFALLFSISIPSGGISTFGPLIVKSFGFDSFQTILFNIPFGAVQLIATIGGAFLARGLKKKGPVIVLLCIPPIIGCIILMVTSHTAEHKAALLVGYYLISVYPGITPLIYAWSAQNTAGDTKRKCTSAIMFIGQSTGNVVGPLLYTTAEKPGYHRGLRSNLALYIVIVLLCVITSVYLFALNKAHARRRVALGKSAIIVDESLDAPEEIERRRAAQAATGQSNSTEGAAIAGDSRVGERAFENLTDLKNEEFVFVY</sequence>
<dbReference type="FunFam" id="1.20.1250.20:FF:000064">
    <property type="entry name" value="MFS allantoate transporter"/>
    <property type="match status" value="1"/>
</dbReference>
<evidence type="ECO:0000256" key="6">
    <source>
        <dbReference type="ARBA" id="ARBA00037968"/>
    </source>
</evidence>
<feature type="region of interest" description="Disordered" evidence="7">
    <location>
        <begin position="1"/>
        <end position="21"/>
    </location>
</feature>
<dbReference type="Pfam" id="PF07690">
    <property type="entry name" value="MFS_1"/>
    <property type="match status" value="1"/>
</dbReference>
<dbReference type="InterPro" id="IPR020846">
    <property type="entry name" value="MFS_dom"/>
</dbReference>
<evidence type="ECO:0000256" key="2">
    <source>
        <dbReference type="ARBA" id="ARBA00022448"/>
    </source>
</evidence>
<accession>R8BB17</accession>
<evidence type="ECO:0000259" key="9">
    <source>
        <dbReference type="PROSITE" id="PS50850"/>
    </source>
</evidence>
<proteinExistence type="inferred from homology"/>
<comment type="subcellular location">
    <subcellularLocation>
        <location evidence="1">Membrane</location>
        <topology evidence="1">Multi-pass membrane protein</topology>
    </subcellularLocation>
</comment>
<feature type="transmembrane region" description="Helical" evidence="8">
    <location>
        <begin position="113"/>
        <end position="136"/>
    </location>
</feature>
<dbReference type="HOGENOM" id="CLU_001265_0_5_1"/>
<dbReference type="eggNOG" id="KOG2533">
    <property type="taxonomic scope" value="Eukaryota"/>
</dbReference>
<dbReference type="GO" id="GO:0022857">
    <property type="term" value="F:transmembrane transporter activity"/>
    <property type="evidence" value="ECO:0007669"/>
    <property type="project" value="InterPro"/>
</dbReference>
<dbReference type="Proteomes" id="UP000014074">
    <property type="component" value="Unassembled WGS sequence"/>
</dbReference>
<feature type="transmembrane region" description="Helical" evidence="8">
    <location>
        <begin position="304"/>
        <end position="327"/>
    </location>
</feature>
<keyword evidence="2" id="KW-0813">Transport</keyword>
<comment type="similarity">
    <text evidence="6">Belongs to the major facilitator superfamily. Allantoate permease family.</text>
</comment>
<evidence type="ECO:0000256" key="8">
    <source>
        <dbReference type="SAM" id="Phobius"/>
    </source>
</evidence>
<keyword evidence="4 8" id="KW-1133">Transmembrane helix</keyword>